<dbReference type="InterPro" id="IPR000225">
    <property type="entry name" value="Armadillo"/>
</dbReference>
<dbReference type="EMBL" id="MF780953">
    <property type="protein sequence ID" value="AVM85877.1"/>
    <property type="molecule type" value="mRNA"/>
</dbReference>
<accession>A0A2P1GIT7</accession>
<dbReference type="SMART" id="SM00185">
    <property type="entry name" value="ARM"/>
    <property type="match status" value="10"/>
</dbReference>
<dbReference type="PANTHER" id="PTHR45976">
    <property type="entry name" value="ARMADILLO SEGMENT POLARITY PROTEIN"/>
    <property type="match status" value="1"/>
</dbReference>
<feature type="repeat" description="ARM" evidence="1">
    <location>
        <begin position="377"/>
        <end position="420"/>
    </location>
</feature>
<dbReference type="AlphaFoldDB" id="A0A2P1GIT7"/>
<feature type="repeat" description="ARM" evidence="1">
    <location>
        <begin position="500"/>
        <end position="538"/>
    </location>
</feature>
<feature type="compositionally biased region" description="Low complexity" evidence="2">
    <location>
        <begin position="778"/>
        <end position="807"/>
    </location>
</feature>
<dbReference type="PROSITE" id="PS50176">
    <property type="entry name" value="ARM_REPEAT"/>
    <property type="match status" value="6"/>
</dbReference>
<proteinExistence type="evidence at transcript level"/>
<feature type="repeat" description="ARM" evidence="1">
    <location>
        <begin position="547"/>
        <end position="590"/>
    </location>
</feature>
<feature type="compositionally biased region" description="Gly residues" evidence="2">
    <location>
        <begin position="41"/>
        <end position="58"/>
    </location>
</feature>
<dbReference type="Pfam" id="PF00514">
    <property type="entry name" value="Arm"/>
    <property type="match status" value="3"/>
</dbReference>
<organism evidence="3">
    <name type="scientific">Oscarella lobularis</name>
    <name type="common">Bubble oscar sponge</name>
    <name type="synonym">Halisarca lobularis</name>
    <dbReference type="NCBI Taxonomy" id="121494"/>
    <lineage>
        <taxon>Eukaryota</taxon>
        <taxon>Metazoa</taxon>
        <taxon>Porifera</taxon>
        <taxon>Homoscleromorpha</taxon>
        <taxon>Homosclerophorida</taxon>
        <taxon>Oscarellidae</taxon>
        <taxon>Oscarella</taxon>
    </lineage>
</organism>
<feature type="compositionally biased region" description="Low complexity" evidence="2">
    <location>
        <begin position="743"/>
        <end position="765"/>
    </location>
</feature>
<dbReference type="InterPro" id="IPR016024">
    <property type="entry name" value="ARM-type_fold"/>
</dbReference>
<feature type="repeat" description="ARM" evidence="1">
    <location>
        <begin position="251"/>
        <end position="294"/>
    </location>
</feature>
<dbReference type="CDD" id="cd21719">
    <property type="entry name" value="CTNNAbd_CTNNB1-like"/>
    <property type="match status" value="1"/>
</dbReference>
<dbReference type="SUPFAM" id="SSF48371">
    <property type="entry name" value="ARM repeat"/>
    <property type="match status" value="1"/>
</dbReference>
<dbReference type="GO" id="GO:0045296">
    <property type="term" value="F:cadherin binding"/>
    <property type="evidence" value="ECO:0007669"/>
    <property type="project" value="InterPro"/>
</dbReference>
<feature type="compositionally biased region" description="Polar residues" evidence="2">
    <location>
        <begin position="28"/>
        <end position="40"/>
    </location>
</feature>
<reference evidence="3" key="1">
    <citation type="submission" date="2017-08" db="EMBL/GenBank/DDBJ databases">
        <title>New genomic data challenges the traditional vision of epithelium evolution in sponges and ctenophores.</title>
        <authorList>
            <person name="Belahbib H."/>
            <person name="Renard E."/>
            <person name="Santini S."/>
            <person name="Jourda C."/>
            <person name="Claverie J.-M."/>
            <person name="Borchiellini C."/>
            <person name="Le Bivic A."/>
        </authorList>
    </citation>
    <scope>NUCLEOTIDE SEQUENCE</scope>
    <source>
        <strain evidence="3">ID2</strain>
    </source>
</reference>
<dbReference type="GO" id="GO:0007155">
    <property type="term" value="P:cell adhesion"/>
    <property type="evidence" value="ECO:0007669"/>
    <property type="project" value="InterPro"/>
</dbReference>
<feature type="repeat" description="ARM" evidence="1">
    <location>
        <begin position="458"/>
        <end position="500"/>
    </location>
</feature>
<feature type="repeat" description="ARM" evidence="1">
    <location>
        <begin position="293"/>
        <end position="335"/>
    </location>
</feature>
<dbReference type="Gene3D" id="1.25.10.10">
    <property type="entry name" value="Leucine-rich Repeat Variant"/>
    <property type="match status" value="1"/>
</dbReference>
<evidence type="ECO:0000313" key="3">
    <source>
        <dbReference type="EMBL" id="AVM85877.1"/>
    </source>
</evidence>
<dbReference type="InterPro" id="IPR011989">
    <property type="entry name" value="ARM-like"/>
</dbReference>
<evidence type="ECO:0000256" key="2">
    <source>
        <dbReference type="SAM" id="MobiDB-lite"/>
    </source>
</evidence>
<name>A0A2P1GIT7_OSCLO</name>
<protein>
    <submittedName>
        <fullName evidence="3">Beta-catenin</fullName>
    </submittedName>
</protein>
<sequence length="838" mass="89337">MTAQQAQSQHQYYGGDPAMQFGGGGGQQSPYLPSPLNRQQSGGGGGFSDPMTGGGGELGFDPSTGMGELLELLGSPGRPPPDSGIASGIATSGVPSGAPSGIQSGIQSDTEDDPPPPPSNHSGVSDWRQPKRPPSASSRGGGGGLSHPPHGMYSEPIQDDPMSRMSSVSIPGTPAEPSSMQRLAEPSAMLRNAVMSIINYQDDADLAGRVIPEATRLLGDGDPSVVNHAALIVHELSKREASRHAIIGNPALIGGLVHVLGTTNEPDAMRSISGTLHNLSHHRQGLSSMYKAGGIPALVRLLGSPVENVLFYAITTLHNLLLHQDGSKMSLRIAGGLQKMVSLLSRGNPKFLAITVDCLHILAYGSQESKLSILGCGGPAELVRIMKTFTYEKLLWTTSRLLKVLSVCPMNKQAIVDAGGLAALTAHLTGRSSRLVQNCLWCLRNLSDAASHLQNQQQLLQILIQMLSINDVASVTCAVGILSNLTCNNLQNKVVVCQCGGIEALLRICSQAGDHDEIAEPAVCALRHLTSRHPEAEMAQNTIRLQYGIPIIVKILDPPSKWPLLKAVIGLIRNLALSPHNHTPIRENGGIHRLCQLLSNAHQIVQRQLSLGPDTKPARVLLYSSHENVVRVASGALCEMAFEKEYAEAIEAENAAAPLTELLQSRNEGIATYAAAALFRMSEDKSQDYRTRLSVELTSTLARTDSAGGQWSETDTFSRPLRQQLQQQLIARPGGYQGMQHMQQQQQQQQQPPQAAAAAAAAHHAAVARQMSGGGVGPQVPGGFNPSYQQQQPMIPQASYQQQQPQPDLSYDGMVGQSGGFPLAMQTDGPQQYFDTDL</sequence>
<feature type="compositionally biased region" description="Polar residues" evidence="2">
    <location>
        <begin position="164"/>
        <end position="181"/>
    </location>
</feature>
<evidence type="ECO:0000256" key="1">
    <source>
        <dbReference type="PROSITE-ProRule" id="PRU00259"/>
    </source>
</evidence>
<dbReference type="InterPro" id="IPR013284">
    <property type="entry name" value="Beta-catenin"/>
</dbReference>
<dbReference type="PRINTS" id="PR01869">
    <property type="entry name" value="BCATNINFAMLY"/>
</dbReference>
<feature type="compositionally biased region" description="Polar residues" evidence="2">
    <location>
        <begin position="1"/>
        <end position="11"/>
    </location>
</feature>
<feature type="region of interest" description="Disordered" evidence="2">
    <location>
        <begin position="1"/>
        <end position="182"/>
    </location>
</feature>
<feature type="region of interest" description="Disordered" evidence="2">
    <location>
        <begin position="736"/>
        <end position="809"/>
    </location>
</feature>